<dbReference type="Proteomes" id="UP000245212">
    <property type="component" value="Unassembled WGS sequence"/>
</dbReference>
<dbReference type="InterPro" id="IPR029063">
    <property type="entry name" value="SAM-dependent_MTases_sf"/>
</dbReference>
<dbReference type="InterPro" id="IPR019874">
    <property type="entry name" value="RF_methyltr_PrmC"/>
</dbReference>
<name>A0A2V1JYU2_9BURK</name>
<dbReference type="InterPro" id="IPR002052">
    <property type="entry name" value="DNA_methylase_N6_adenine_CS"/>
</dbReference>
<dbReference type="AlphaFoldDB" id="A0A2V1JYU2"/>
<feature type="binding site" evidence="5">
    <location>
        <begin position="120"/>
        <end position="124"/>
    </location>
    <ligand>
        <name>S-adenosyl-L-methionine</name>
        <dbReference type="ChEBI" id="CHEBI:59789"/>
    </ligand>
</feature>
<comment type="function">
    <text evidence="5">Methylates the class 1 translation termination release factors RF1/PrfA and RF2/PrfB on the glutamine residue of the universally conserved GGQ motif.</text>
</comment>
<evidence type="ECO:0000313" key="8">
    <source>
        <dbReference type="EMBL" id="PWF22302.1"/>
    </source>
</evidence>
<dbReference type="InterPro" id="IPR050320">
    <property type="entry name" value="N5-glutamine_MTase"/>
</dbReference>
<dbReference type="GO" id="GO:0003676">
    <property type="term" value="F:nucleic acid binding"/>
    <property type="evidence" value="ECO:0007669"/>
    <property type="project" value="InterPro"/>
</dbReference>
<evidence type="ECO:0000256" key="2">
    <source>
        <dbReference type="ARBA" id="ARBA00022679"/>
    </source>
</evidence>
<dbReference type="InterPro" id="IPR007848">
    <property type="entry name" value="Small_mtfrase_dom"/>
</dbReference>
<comment type="catalytic activity">
    <reaction evidence="4 5">
        <text>L-glutaminyl-[peptide chain release factor] + S-adenosyl-L-methionine = N(5)-methyl-L-glutaminyl-[peptide chain release factor] + S-adenosyl-L-homocysteine + H(+)</text>
        <dbReference type="Rhea" id="RHEA:42896"/>
        <dbReference type="Rhea" id="RHEA-COMP:10271"/>
        <dbReference type="Rhea" id="RHEA-COMP:10272"/>
        <dbReference type="ChEBI" id="CHEBI:15378"/>
        <dbReference type="ChEBI" id="CHEBI:30011"/>
        <dbReference type="ChEBI" id="CHEBI:57856"/>
        <dbReference type="ChEBI" id="CHEBI:59789"/>
        <dbReference type="ChEBI" id="CHEBI:61891"/>
        <dbReference type="EC" id="2.1.1.297"/>
    </reaction>
</comment>
<dbReference type="FunFam" id="3.40.50.150:FF:000053">
    <property type="entry name" value="Release factor glutamine methyltransferase"/>
    <property type="match status" value="1"/>
</dbReference>
<evidence type="ECO:0000313" key="9">
    <source>
        <dbReference type="Proteomes" id="UP000245212"/>
    </source>
</evidence>
<dbReference type="Pfam" id="PF17827">
    <property type="entry name" value="PrmC_N"/>
    <property type="match status" value="1"/>
</dbReference>
<dbReference type="GO" id="GO:0102559">
    <property type="term" value="F:peptide chain release factor N(5)-glutamine methyltransferase activity"/>
    <property type="evidence" value="ECO:0007669"/>
    <property type="project" value="UniProtKB-EC"/>
</dbReference>
<dbReference type="Gene3D" id="1.10.8.10">
    <property type="entry name" value="DNA helicase RuvA subunit, C-terminal domain"/>
    <property type="match status" value="1"/>
</dbReference>
<evidence type="ECO:0000259" key="7">
    <source>
        <dbReference type="Pfam" id="PF17827"/>
    </source>
</evidence>
<keyword evidence="1 5" id="KW-0489">Methyltransferase</keyword>
<keyword evidence="9" id="KW-1185">Reference proteome</keyword>
<keyword evidence="2 5" id="KW-0808">Transferase</keyword>
<comment type="caution">
    <text evidence="8">The sequence shown here is derived from an EMBL/GenBank/DDBJ whole genome shotgun (WGS) entry which is preliminary data.</text>
</comment>
<organism evidence="8 9">
    <name type="scientific">Corticimicrobacter populi</name>
    <dbReference type="NCBI Taxonomy" id="2175229"/>
    <lineage>
        <taxon>Bacteria</taxon>
        <taxon>Pseudomonadati</taxon>
        <taxon>Pseudomonadota</taxon>
        <taxon>Betaproteobacteria</taxon>
        <taxon>Burkholderiales</taxon>
        <taxon>Alcaligenaceae</taxon>
        <taxon>Corticimicrobacter</taxon>
    </lineage>
</organism>
<feature type="binding site" evidence="5">
    <location>
        <position position="143"/>
    </location>
    <ligand>
        <name>S-adenosyl-L-methionine</name>
        <dbReference type="ChEBI" id="CHEBI:59789"/>
    </ligand>
</feature>
<dbReference type="HAMAP" id="MF_02126">
    <property type="entry name" value="RF_methyltr_PrmC"/>
    <property type="match status" value="1"/>
</dbReference>
<dbReference type="EMBL" id="QETA01000005">
    <property type="protein sequence ID" value="PWF22302.1"/>
    <property type="molecule type" value="Genomic_DNA"/>
</dbReference>
<dbReference type="InterPro" id="IPR040758">
    <property type="entry name" value="PrmC_N"/>
</dbReference>
<dbReference type="PANTHER" id="PTHR18895">
    <property type="entry name" value="HEMK METHYLTRANSFERASE"/>
    <property type="match status" value="1"/>
</dbReference>
<feature type="domain" description="Methyltransferase small" evidence="6">
    <location>
        <begin position="112"/>
        <end position="195"/>
    </location>
</feature>
<dbReference type="NCBIfam" id="TIGR03534">
    <property type="entry name" value="RF_mod_PrmC"/>
    <property type="match status" value="1"/>
</dbReference>
<evidence type="ECO:0000259" key="6">
    <source>
        <dbReference type="Pfam" id="PF05175"/>
    </source>
</evidence>
<dbReference type="Pfam" id="PF05175">
    <property type="entry name" value="MTS"/>
    <property type="match status" value="1"/>
</dbReference>
<feature type="binding site" evidence="5">
    <location>
        <begin position="187"/>
        <end position="190"/>
    </location>
    <ligand>
        <name>substrate</name>
    </ligand>
</feature>
<proteinExistence type="inferred from homology"/>
<sequence length="279" mass="30570">MPERGAVTVSTVRSLTAACRLPRLETRMLLEQALRRPRAWLLAHDDEPLPEAAVQLFLEWVRRREAGEPMAYLLGEREFMGWMFEVTPDVLIPRPDTETLVATAQDIIRDRPAVRVLDLGTGSGAIAISLALMCPDAVVYASDASRAALAVARRNGERLNAAVQWHQGDWYAALADVEPGFDLIVSNPPYIASEDPHLAQGDLRFEPTTALTDGADGLQALRAIVQGAGAWLKPGGWLWLEHGWDQAQAVRALLLTYGFAEVGSRCDLAGIERISGGRR</sequence>
<evidence type="ECO:0000256" key="3">
    <source>
        <dbReference type="ARBA" id="ARBA00022691"/>
    </source>
</evidence>
<evidence type="ECO:0000256" key="5">
    <source>
        <dbReference type="HAMAP-Rule" id="MF_02126"/>
    </source>
</evidence>
<dbReference type="SUPFAM" id="SSF53335">
    <property type="entry name" value="S-adenosyl-L-methionine-dependent methyltransferases"/>
    <property type="match status" value="1"/>
</dbReference>
<dbReference type="GO" id="GO:0032259">
    <property type="term" value="P:methylation"/>
    <property type="evidence" value="ECO:0007669"/>
    <property type="project" value="UniProtKB-KW"/>
</dbReference>
<dbReference type="NCBIfam" id="TIGR00536">
    <property type="entry name" value="hemK_fam"/>
    <property type="match status" value="1"/>
</dbReference>
<protein>
    <recommendedName>
        <fullName evidence="5">Release factor glutamine methyltransferase</fullName>
        <shortName evidence="5">RF MTase</shortName>
        <ecNumber evidence="5">2.1.1.297</ecNumber>
    </recommendedName>
    <alternativeName>
        <fullName evidence="5">N5-glutamine methyltransferase PrmC</fullName>
    </alternativeName>
    <alternativeName>
        <fullName evidence="5">Protein-(glutamine-N5) MTase PrmC</fullName>
    </alternativeName>
    <alternativeName>
        <fullName evidence="5">Protein-glutamine N-methyltransferase PrmC</fullName>
    </alternativeName>
</protein>
<dbReference type="InterPro" id="IPR004556">
    <property type="entry name" value="HemK-like"/>
</dbReference>
<dbReference type="CDD" id="cd02440">
    <property type="entry name" value="AdoMet_MTases"/>
    <property type="match status" value="1"/>
</dbReference>
<gene>
    <name evidence="5 8" type="primary">prmC</name>
    <name evidence="8" type="ORF">DD235_12665</name>
</gene>
<reference evidence="9" key="1">
    <citation type="submission" date="2018-05" db="EMBL/GenBank/DDBJ databases">
        <authorList>
            <person name="Li Y."/>
        </authorList>
    </citation>
    <scope>NUCLEOTIDE SEQUENCE [LARGE SCALE GENOMIC DNA]</scope>
    <source>
        <strain evidence="9">3d-2-2</strain>
    </source>
</reference>
<dbReference type="EC" id="2.1.1.297" evidence="5"/>
<keyword evidence="3 5" id="KW-0949">S-adenosyl-L-methionine</keyword>
<comment type="similarity">
    <text evidence="5">Belongs to the protein N5-glutamine methyltransferase family. PrmC subfamily.</text>
</comment>
<feature type="binding site" evidence="5">
    <location>
        <position position="187"/>
    </location>
    <ligand>
        <name>S-adenosyl-L-methionine</name>
        <dbReference type="ChEBI" id="CHEBI:59789"/>
    </ligand>
</feature>
<accession>A0A2V1JYU2</accession>
<evidence type="ECO:0000256" key="4">
    <source>
        <dbReference type="ARBA" id="ARBA00048391"/>
    </source>
</evidence>
<dbReference type="PROSITE" id="PS00092">
    <property type="entry name" value="N6_MTASE"/>
    <property type="match status" value="1"/>
</dbReference>
<feature type="domain" description="Release factor glutamine methyltransferase N-terminal" evidence="7">
    <location>
        <begin position="14"/>
        <end position="75"/>
    </location>
</feature>
<dbReference type="PANTHER" id="PTHR18895:SF74">
    <property type="entry name" value="MTRF1L RELEASE FACTOR GLUTAMINE METHYLTRANSFERASE"/>
    <property type="match status" value="1"/>
</dbReference>
<feature type="binding site" evidence="5">
    <location>
        <position position="170"/>
    </location>
    <ligand>
        <name>S-adenosyl-L-methionine</name>
        <dbReference type="ChEBI" id="CHEBI:59789"/>
    </ligand>
</feature>
<dbReference type="Gene3D" id="3.40.50.150">
    <property type="entry name" value="Vaccinia Virus protein VP39"/>
    <property type="match status" value="1"/>
</dbReference>
<evidence type="ECO:0000256" key="1">
    <source>
        <dbReference type="ARBA" id="ARBA00022603"/>
    </source>
</evidence>